<proteinExistence type="predicted"/>
<dbReference type="EMBL" id="CAAALY010100296">
    <property type="protein sequence ID" value="VEL29097.1"/>
    <property type="molecule type" value="Genomic_DNA"/>
</dbReference>
<evidence type="ECO:0000313" key="3">
    <source>
        <dbReference type="Proteomes" id="UP000784294"/>
    </source>
</evidence>
<accession>A0A3S5AZB7</accession>
<comment type="caution">
    <text evidence="2">The sequence shown here is derived from an EMBL/GenBank/DDBJ whole genome shotgun (WGS) entry which is preliminary data.</text>
</comment>
<protein>
    <submittedName>
        <fullName evidence="2">Uncharacterized protein</fullName>
    </submittedName>
</protein>
<dbReference type="AlphaFoldDB" id="A0A3S5AZB7"/>
<evidence type="ECO:0000313" key="2">
    <source>
        <dbReference type="EMBL" id="VEL29097.1"/>
    </source>
</evidence>
<reference evidence="2" key="1">
    <citation type="submission" date="2018-11" db="EMBL/GenBank/DDBJ databases">
        <authorList>
            <consortium name="Pathogen Informatics"/>
        </authorList>
    </citation>
    <scope>NUCLEOTIDE SEQUENCE</scope>
</reference>
<sequence length="222" mass="22572">MIVFTGQSISAGTELTIPFDFDPSACQYPIRCACSGRACSLTRSGPAGAITSLADQGLNRPAKTSINSPVSCSPASISISTMPTTMVSSCSRLSTIITNSMTTNVASAIGSSNGNASKSASRSHSFGLDNISGSVYDNSALSPSLLHGDAIEPAAEEVVVATDASPRPSSMRLGQLGGTLAALTTDARRRRQASTGSISQLARSTGRVKLSGRHCASPSNAG</sequence>
<keyword evidence="3" id="KW-1185">Reference proteome</keyword>
<feature type="compositionally biased region" description="Polar residues" evidence="1">
    <location>
        <begin position="194"/>
        <end position="203"/>
    </location>
</feature>
<feature type="region of interest" description="Disordered" evidence="1">
    <location>
        <begin position="190"/>
        <end position="222"/>
    </location>
</feature>
<organism evidence="2 3">
    <name type="scientific">Protopolystoma xenopodis</name>
    <dbReference type="NCBI Taxonomy" id="117903"/>
    <lineage>
        <taxon>Eukaryota</taxon>
        <taxon>Metazoa</taxon>
        <taxon>Spiralia</taxon>
        <taxon>Lophotrochozoa</taxon>
        <taxon>Platyhelminthes</taxon>
        <taxon>Monogenea</taxon>
        <taxon>Polyopisthocotylea</taxon>
        <taxon>Polystomatidea</taxon>
        <taxon>Polystomatidae</taxon>
        <taxon>Protopolystoma</taxon>
    </lineage>
</organism>
<dbReference type="Proteomes" id="UP000784294">
    <property type="component" value="Unassembled WGS sequence"/>
</dbReference>
<evidence type="ECO:0000256" key="1">
    <source>
        <dbReference type="SAM" id="MobiDB-lite"/>
    </source>
</evidence>
<gene>
    <name evidence="2" type="ORF">PXEA_LOCUS22537</name>
</gene>
<name>A0A3S5AZB7_9PLAT</name>